<dbReference type="Proteomes" id="UP000547879">
    <property type="component" value="Unassembled WGS sequence"/>
</dbReference>
<evidence type="ECO:0008006" key="3">
    <source>
        <dbReference type="Google" id="ProtNLM"/>
    </source>
</evidence>
<dbReference type="RefSeq" id="WP_183989849.1">
    <property type="nucleotide sequence ID" value="NZ_BMHW01000001.1"/>
</dbReference>
<dbReference type="AlphaFoldDB" id="A0A7X0CZ33"/>
<keyword evidence="2" id="KW-1185">Reference proteome</keyword>
<name>A0A7X0CZ33_9HYPH</name>
<reference evidence="1 2" key="1">
    <citation type="submission" date="2020-08" db="EMBL/GenBank/DDBJ databases">
        <title>Genomic Encyclopedia of Type Strains, Phase IV (KMG-IV): sequencing the most valuable type-strain genomes for metagenomic binning, comparative biology and taxonomic classification.</title>
        <authorList>
            <person name="Goeker M."/>
        </authorList>
    </citation>
    <scope>NUCLEOTIDE SEQUENCE [LARGE SCALE GENOMIC DNA]</scope>
    <source>
        <strain evidence="1 2">DSM 100734</strain>
    </source>
</reference>
<proteinExistence type="predicted"/>
<organism evidence="1 2">
    <name type="scientific">Rhizobium wenxiniae</name>
    <dbReference type="NCBI Taxonomy" id="1737357"/>
    <lineage>
        <taxon>Bacteria</taxon>
        <taxon>Pseudomonadati</taxon>
        <taxon>Pseudomonadota</taxon>
        <taxon>Alphaproteobacteria</taxon>
        <taxon>Hyphomicrobiales</taxon>
        <taxon>Rhizobiaceae</taxon>
        <taxon>Rhizobium/Agrobacterium group</taxon>
        <taxon>Rhizobium</taxon>
    </lineage>
</organism>
<comment type="caution">
    <text evidence="1">The sequence shown here is derived from an EMBL/GenBank/DDBJ whole genome shotgun (WGS) entry which is preliminary data.</text>
</comment>
<gene>
    <name evidence="1" type="ORF">HNQ72_000863</name>
</gene>
<sequence>MANGIIDLQAALHHLRFKLEDTGLAVVSCGYRAGWRFMAAQPFPVPEEV</sequence>
<protein>
    <recommendedName>
        <fullName evidence="3">OmpR/PhoB-type domain-containing protein</fullName>
    </recommendedName>
</protein>
<accession>A0A7X0CZ33</accession>
<dbReference type="EMBL" id="JACHEG010000001">
    <property type="protein sequence ID" value="MBB6161066.1"/>
    <property type="molecule type" value="Genomic_DNA"/>
</dbReference>
<evidence type="ECO:0000313" key="2">
    <source>
        <dbReference type="Proteomes" id="UP000547879"/>
    </source>
</evidence>
<evidence type="ECO:0000313" key="1">
    <source>
        <dbReference type="EMBL" id="MBB6161066.1"/>
    </source>
</evidence>